<feature type="region of interest" description="Disordered" evidence="2">
    <location>
        <begin position="565"/>
        <end position="643"/>
    </location>
</feature>
<evidence type="ECO:0000259" key="3">
    <source>
        <dbReference type="PROSITE" id="PS50908"/>
    </source>
</evidence>
<proteinExistence type="predicted"/>
<dbReference type="OrthoDB" id="41738at2759"/>
<feature type="coiled-coil region" evidence="1">
    <location>
        <begin position="401"/>
        <end position="463"/>
    </location>
</feature>
<dbReference type="Gene3D" id="3.10.110.10">
    <property type="entry name" value="Ubiquitin Conjugating Enzyme"/>
    <property type="match status" value="1"/>
</dbReference>
<dbReference type="AlphaFoldDB" id="A0A9N8DQK0"/>
<keyword evidence="5" id="KW-1185">Reference proteome</keyword>
<keyword evidence="1" id="KW-0175">Coiled coil</keyword>
<gene>
    <name evidence="4" type="ORF">SEMRO_268_G103810.1</name>
</gene>
<dbReference type="Proteomes" id="UP001153069">
    <property type="component" value="Unassembled WGS sequence"/>
</dbReference>
<feature type="compositionally biased region" description="Basic residues" evidence="2">
    <location>
        <begin position="25"/>
        <end position="36"/>
    </location>
</feature>
<evidence type="ECO:0000313" key="5">
    <source>
        <dbReference type="Proteomes" id="UP001153069"/>
    </source>
</evidence>
<name>A0A9N8DQK0_9STRA</name>
<protein>
    <submittedName>
        <fullName evidence="4">RWD domain containing</fullName>
    </submittedName>
</protein>
<feature type="domain" description="RWD" evidence="3">
    <location>
        <begin position="695"/>
        <end position="809"/>
    </location>
</feature>
<sequence length="969" mass="108045">MTMNDTTTNNTTNSNNNKSVTTKNGNRHKKAPKKGRQQNNNTFRPDCLDPTVTLPSSLTSTDLEGCQDLLEELARTHSAAWQEKTLTTYHHMLSSVAGQEKIKKSEFTDQRRRTLLTRCLKRTTKEQQQQPADKPVTDKSEKKQTTEKPEPPKLESPKTTTGLSLSDTIRAAAQTSTVTLPGTKIQLEPSTAAIFHALRPDWQSRALRLCDEAARTALQEGNKVPQSLFVSVLQQTPVTLPKTKFTLEQSAAVLFHTRFEGRQEQDDALAACDQAALHLIQKGSSIQKPVEFFTTVLQKLQQNNNKTKATTTTPTIMANNNKQIKSTTVMANTKNPVPVNPTTPTKKGGILVLGSSKKSNNSKPKIQLLQKPALAEKNHRSQSEGIPNNSSPSSSQDAATIAMLREQLDLRAKQCQELEKKTKDLTKLWEAEKYSVGAYKERLQTLETSIARLQQQLKDKDGHVQEELQLAHENRAQEQAEYKNMVHAFTKLSQELCHAQEGKRELEDALEAERAMTQEKNDELQRLQHELKRSEMLRPTPRNSVPEPRRVQALQRELRRTQEKLAKLTGQQPKQTSKKKPSLADFVVTDQSPPPTPTRILQRPSSSEEAQGQIHVLQPPRNHASSTGSSSNAGPNNLLECELPGQTLAPPAFQQETECQQQQQPSDSTEIRFHGIEKAYDESDDEGGDMVDDTTEIDFLLASFGEGELQVDSDERRVTRTLHLEMDRNHEVVDVHLILSMPEGYPSVAPLEVEASLAPEISPSVAARKVTMDALPDLVNVCRWEANGSIGSEALFNVFQTADEWVQNEWHGIQAKRLPADASGKPCLPAAGATNGSLQMARLLLSTHHLVDGEKINFVKMTASHYNLGGYIKVGYPGFILVEGLEDNCTFFVESLVQQRMKLRNKSKQGGRCDSATFSVAGKVIVEVEEEFEGERKLPKKVIEIDKSREGMECFREFCAGVELSKYID</sequence>
<evidence type="ECO:0000256" key="2">
    <source>
        <dbReference type="SAM" id="MobiDB-lite"/>
    </source>
</evidence>
<feature type="compositionally biased region" description="Polar residues" evidence="2">
    <location>
        <begin position="623"/>
        <end position="635"/>
    </location>
</feature>
<evidence type="ECO:0000256" key="1">
    <source>
        <dbReference type="SAM" id="Coils"/>
    </source>
</evidence>
<accession>A0A9N8DQK0</accession>
<evidence type="ECO:0000313" key="4">
    <source>
        <dbReference type="EMBL" id="CAB9506490.1"/>
    </source>
</evidence>
<feature type="region of interest" description="Disordered" evidence="2">
    <location>
        <begin position="1"/>
        <end position="49"/>
    </location>
</feature>
<feature type="compositionally biased region" description="Basic and acidic residues" evidence="2">
    <location>
        <begin position="135"/>
        <end position="156"/>
    </location>
</feature>
<dbReference type="CDD" id="cd11605">
    <property type="entry name" value="RWD_DRWD_ELF-like"/>
    <property type="match status" value="1"/>
</dbReference>
<feature type="region of interest" description="Disordered" evidence="2">
    <location>
        <begin position="530"/>
        <end position="550"/>
    </location>
</feature>
<feature type="compositionally biased region" description="Polar residues" evidence="2">
    <location>
        <begin position="383"/>
        <end position="398"/>
    </location>
</feature>
<dbReference type="InterPro" id="IPR006575">
    <property type="entry name" value="RWD_dom"/>
</dbReference>
<feature type="compositionally biased region" description="Low complexity" evidence="2">
    <location>
        <begin position="1"/>
        <end position="24"/>
    </location>
</feature>
<dbReference type="EMBL" id="CAICTM010000267">
    <property type="protein sequence ID" value="CAB9506490.1"/>
    <property type="molecule type" value="Genomic_DNA"/>
</dbReference>
<feature type="region of interest" description="Disordered" evidence="2">
    <location>
        <begin position="120"/>
        <end position="163"/>
    </location>
</feature>
<reference evidence="4" key="1">
    <citation type="submission" date="2020-06" db="EMBL/GenBank/DDBJ databases">
        <authorList>
            <consortium name="Plant Systems Biology data submission"/>
        </authorList>
    </citation>
    <scope>NUCLEOTIDE SEQUENCE</scope>
    <source>
        <strain evidence="4">D6</strain>
    </source>
</reference>
<feature type="region of interest" description="Disordered" evidence="2">
    <location>
        <begin position="374"/>
        <end position="398"/>
    </location>
</feature>
<comment type="caution">
    <text evidence="4">The sequence shown here is derived from an EMBL/GenBank/DDBJ whole genome shotgun (WGS) entry which is preliminary data.</text>
</comment>
<dbReference type="PROSITE" id="PS50908">
    <property type="entry name" value="RWD"/>
    <property type="match status" value="1"/>
</dbReference>
<dbReference type="InterPro" id="IPR016135">
    <property type="entry name" value="UBQ-conjugating_enzyme/RWD"/>
</dbReference>
<organism evidence="4 5">
    <name type="scientific">Seminavis robusta</name>
    <dbReference type="NCBI Taxonomy" id="568900"/>
    <lineage>
        <taxon>Eukaryota</taxon>
        <taxon>Sar</taxon>
        <taxon>Stramenopiles</taxon>
        <taxon>Ochrophyta</taxon>
        <taxon>Bacillariophyta</taxon>
        <taxon>Bacillariophyceae</taxon>
        <taxon>Bacillariophycidae</taxon>
        <taxon>Naviculales</taxon>
        <taxon>Naviculaceae</taxon>
        <taxon>Seminavis</taxon>
    </lineage>
</organism>